<evidence type="ECO:0000313" key="4">
    <source>
        <dbReference type="Proteomes" id="UP000786811"/>
    </source>
</evidence>
<reference evidence="3" key="1">
    <citation type="submission" date="2021-04" db="EMBL/GenBank/DDBJ databases">
        <authorList>
            <person name="Chebbi M.A.C M."/>
        </authorList>
    </citation>
    <scope>NUCLEOTIDE SEQUENCE</scope>
</reference>
<feature type="compositionally biased region" description="Low complexity" evidence="1">
    <location>
        <begin position="158"/>
        <end position="168"/>
    </location>
</feature>
<evidence type="ECO:0008006" key="5">
    <source>
        <dbReference type="Google" id="ProtNLM"/>
    </source>
</evidence>
<evidence type="ECO:0000256" key="1">
    <source>
        <dbReference type="SAM" id="MobiDB-lite"/>
    </source>
</evidence>
<sequence>MYSFGFFIILITQVFVISCEERESWNEERRHVHHYGHSAPDDQYVMVVEYDNCAAQDYPHRKATVTKVPFNDMHRYHRYHPTHANSKANANQMRRSLDDNSNVNTNVNTNSVRRSLDDKNSNVNTNVNTNQMRRSLDANSNVNTNVNSNQMRRSLDDNSNVNTNVNSNQMRRSLDENRNVNTNVNSNQMRRSLDDNSNVNTNVNSNQMRRSFDKNTNVNVNTNSLGGDGDGADILVNDHEVDVEARRSHESNGSRWYGNHNHVPNPNAKSRRNSRNQLNSLYGHQRSNSQGLRRNVLVENKGERVEVDDNEGNVYVEHAVDYVDNLAP</sequence>
<dbReference type="OrthoDB" id="10403584at2759"/>
<feature type="compositionally biased region" description="Low complexity" evidence="1">
    <location>
        <begin position="100"/>
        <end position="113"/>
    </location>
</feature>
<feature type="compositionally biased region" description="Low complexity" evidence="1">
    <location>
        <begin position="139"/>
        <end position="149"/>
    </location>
</feature>
<accession>A0A8J2H5K0</accession>
<feature type="region of interest" description="Disordered" evidence="1">
    <location>
        <begin position="96"/>
        <end position="273"/>
    </location>
</feature>
<organism evidence="3 4">
    <name type="scientific">Cotesia congregata</name>
    <name type="common">Parasitoid wasp</name>
    <name type="synonym">Apanteles congregatus</name>
    <dbReference type="NCBI Taxonomy" id="51543"/>
    <lineage>
        <taxon>Eukaryota</taxon>
        <taxon>Metazoa</taxon>
        <taxon>Ecdysozoa</taxon>
        <taxon>Arthropoda</taxon>
        <taxon>Hexapoda</taxon>
        <taxon>Insecta</taxon>
        <taxon>Pterygota</taxon>
        <taxon>Neoptera</taxon>
        <taxon>Endopterygota</taxon>
        <taxon>Hymenoptera</taxon>
        <taxon>Apocrita</taxon>
        <taxon>Ichneumonoidea</taxon>
        <taxon>Braconidae</taxon>
        <taxon>Microgastrinae</taxon>
        <taxon>Cotesia</taxon>
    </lineage>
</organism>
<dbReference type="EMBL" id="CAJNRD030001114">
    <property type="protein sequence ID" value="CAG5074248.1"/>
    <property type="molecule type" value="Genomic_DNA"/>
</dbReference>
<keyword evidence="2" id="KW-0732">Signal</keyword>
<dbReference type="Proteomes" id="UP000786811">
    <property type="component" value="Unassembled WGS sequence"/>
</dbReference>
<gene>
    <name evidence="3" type="ORF">HICCMSTLAB_LOCUS982</name>
</gene>
<protein>
    <recommendedName>
        <fullName evidence="5">GATA zinc finger domain-containing protein 14-like</fullName>
    </recommendedName>
</protein>
<evidence type="ECO:0000256" key="2">
    <source>
        <dbReference type="SAM" id="SignalP"/>
    </source>
</evidence>
<feature type="compositionally biased region" description="Low complexity" evidence="1">
    <location>
        <begin position="121"/>
        <end position="130"/>
    </location>
</feature>
<proteinExistence type="predicted"/>
<feature type="compositionally biased region" description="Basic and acidic residues" evidence="1">
    <location>
        <begin position="236"/>
        <end position="252"/>
    </location>
</feature>
<name>A0A8J2H5K0_COTCN</name>
<evidence type="ECO:0000313" key="3">
    <source>
        <dbReference type="EMBL" id="CAG5074248.1"/>
    </source>
</evidence>
<keyword evidence="4" id="KW-1185">Reference proteome</keyword>
<comment type="caution">
    <text evidence="3">The sequence shown here is derived from an EMBL/GenBank/DDBJ whole genome shotgun (WGS) entry which is preliminary data.</text>
</comment>
<feature type="compositionally biased region" description="Low complexity" evidence="1">
    <location>
        <begin position="196"/>
        <end position="206"/>
    </location>
</feature>
<feature type="signal peptide" evidence="2">
    <location>
        <begin position="1"/>
        <end position="19"/>
    </location>
</feature>
<feature type="chain" id="PRO_5035170675" description="GATA zinc finger domain-containing protein 14-like" evidence="2">
    <location>
        <begin position="20"/>
        <end position="328"/>
    </location>
</feature>
<feature type="compositionally biased region" description="Polar residues" evidence="1">
    <location>
        <begin position="214"/>
        <end position="225"/>
    </location>
</feature>
<dbReference type="AlphaFoldDB" id="A0A8J2H5K0"/>